<gene>
    <name evidence="1" type="ORF">E8E13_001772</name>
</gene>
<dbReference type="PANTHER" id="PTHR42085">
    <property type="entry name" value="F-BOX DOMAIN-CONTAINING PROTEIN"/>
    <property type="match status" value="1"/>
</dbReference>
<reference evidence="1" key="1">
    <citation type="submission" date="2019-04" db="EMBL/GenBank/DDBJ databases">
        <title>Sequencing of skin fungus with MAO and IRED activity.</title>
        <authorList>
            <person name="Marsaioli A.J."/>
            <person name="Bonatto J.M.C."/>
            <person name="Reis Junior O."/>
        </authorList>
    </citation>
    <scope>NUCLEOTIDE SEQUENCE</scope>
    <source>
        <strain evidence="1">30M1</strain>
    </source>
</reference>
<dbReference type="AlphaFoldDB" id="A0A9P4T727"/>
<keyword evidence="2" id="KW-1185">Reference proteome</keyword>
<evidence type="ECO:0000313" key="2">
    <source>
        <dbReference type="Proteomes" id="UP000801428"/>
    </source>
</evidence>
<dbReference type="InterPro" id="IPR038883">
    <property type="entry name" value="AN11006-like"/>
</dbReference>
<protein>
    <submittedName>
        <fullName evidence="1">Uncharacterized protein</fullName>
    </submittedName>
</protein>
<comment type="caution">
    <text evidence="1">The sequence shown here is derived from an EMBL/GenBank/DDBJ whole genome shotgun (WGS) entry which is preliminary data.</text>
</comment>
<accession>A0A9P4T727</accession>
<dbReference type="OrthoDB" id="5413827at2759"/>
<organism evidence="1 2">
    <name type="scientific">Curvularia kusanoi</name>
    <name type="common">Cochliobolus kusanoi</name>
    <dbReference type="NCBI Taxonomy" id="90978"/>
    <lineage>
        <taxon>Eukaryota</taxon>
        <taxon>Fungi</taxon>
        <taxon>Dikarya</taxon>
        <taxon>Ascomycota</taxon>
        <taxon>Pezizomycotina</taxon>
        <taxon>Dothideomycetes</taxon>
        <taxon>Pleosporomycetidae</taxon>
        <taxon>Pleosporales</taxon>
        <taxon>Pleosporineae</taxon>
        <taxon>Pleosporaceae</taxon>
        <taxon>Curvularia</taxon>
    </lineage>
</organism>
<dbReference type="EMBL" id="SWKU01000028">
    <property type="protein sequence ID" value="KAF2996204.1"/>
    <property type="molecule type" value="Genomic_DNA"/>
</dbReference>
<dbReference type="PANTHER" id="PTHR42085:SF1">
    <property type="entry name" value="F-BOX DOMAIN-CONTAINING PROTEIN"/>
    <property type="match status" value="1"/>
</dbReference>
<dbReference type="Proteomes" id="UP000801428">
    <property type="component" value="Unassembled WGS sequence"/>
</dbReference>
<proteinExistence type="predicted"/>
<evidence type="ECO:0000313" key="1">
    <source>
        <dbReference type="EMBL" id="KAF2996204.1"/>
    </source>
</evidence>
<sequence length="164" mass="18541">MASTSTPDAIHDEIARRNSSASPLLKLPREIRHMILERLVEKANINLHDARGTDTAYLTTPQQEVLRKTIALTKVCRQIHVDSSLCHLARNVYRATPEALDRWVMELNPDQRRCIRHVFVTLNKLHGLKTVGMTIRKDYNKSSMEANAKAALNANIEITIHGGK</sequence>
<name>A0A9P4T727_CURKU</name>